<dbReference type="OMA" id="WHSYLHV"/>
<dbReference type="OrthoDB" id="267208at2759"/>
<feature type="region of interest" description="Disordered" evidence="1">
    <location>
        <begin position="2608"/>
        <end position="2637"/>
    </location>
</feature>
<accession>A0A0N1IMT7</accession>
<feature type="region of interest" description="Disordered" evidence="1">
    <location>
        <begin position="242"/>
        <end position="291"/>
    </location>
</feature>
<organism evidence="2 3">
    <name type="scientific">Leptomonas seymouri</name>
    <dbReference type="NCBI Taxonomy" id="5684"/>
    <lineage>
        <taxon>Eukaryota</taxon>
        <taxon>Discoba</taxon>
        <taxon>Euglenozoa</taxon>
        <taxon>Kinetoplastea</taxon>
        <taxon>Metakinetoplastina</taxon>
        <taxon>Trypanosomatida</taxon>
        <taxon>Trypanosomatidae</taxon>
        <taxon>Leishmaniinae</taxon>
        <taxon>Leptomonas</taxon>
    </lineage>
</organism>
<comment type="caution">
    <text evidence="2">The sequence shown here is derived from an EMBL/GenBank/DDBJ whole genome shotgun (WGS) entry which is preliminary data.</text>
</comment>
<feature type="region of interest" description="Disordered" evidence="1">
    <location>
        <begin position="1245"/>
        <end position="1264"/>
    </location>
</feature>
<feature type="region of interest" description="Disordered" evidence="1">
    <location>
        <begin position="4332"/>
        <end position="4352"/>
    </location>
</feature>
<feature type="region of interest" description="Disordered" evidence="1">
    <location>
        <begin position="2900"/>
        <end position="2930"/>
    </location>
</feature>
<feature type="region of interest" description="Disordered" evidence="1">
    <location>
        <begin position="1485"/>
        <end position="1516"/>
    </location>
</feature>
<feature type="region of interest" description="Disordered" evidence="1">
    <location>
        <begin position="3552"/>
        <end position="3572"/>
    </location>
</feature>
<protein>
    <submittedName>
        <fullName evidence="2">Uncharacterized protein</fullName>
    </submittedName>
</protein>
<feature type="compositionally biased region" description="Basic and acidic residues" evidence="1">
    <location>
        <begin position="243"/>
        <end position="284"/>
    </location>
</feature>
<dbReference type="Proteomes" id="UP000038009">
    <property type="component" value="Unassembled WGS sequence"/>
</dbReference>
<name>A0A0N1IMT7_LEPSE</name>
<feature type="compositionally biased region" description="Basic and acidic residues" evidence="1">
    <location>
        <begin position="3556"/>
        <end position="3566"/>
    </location>
</feature>
<proteinExistence type="predicted"/>
<dbReference type="VEuPathDB" id="TriTrypDB:Lsey_0003_0350"/>
<reference evidence="2 3" key="1">
    <citation type="journal article" date="2015" name="PLoS Pathog.">
        <title>Leptomonas seymouri: Adaptations to the Dixenous Life Cycle Analyzed by Genome Sequencing, Transcriptome Profiling and Co-infection with Leishmania donovani.</title>
        <authorList>
            <person name="Kraeva N."/>
            <person name="Butenko A."/>
            <person name="Hlavacova J."/>
            <person name="Kostygov A."/>
            <person name="Myskova J."/>
            <person name="Grybchuk D."/>
            <person name="Lestinova T."/>
            <person name="Votypka J."/>
            <person name="Volf P."/>
            <person name="Opperdoes F."/>
            <person name="Flegontov P."/>
            <person name="Lukes J."/>
            <person name="Yurchenko V."/>
        </authorList>
    </citation>
    <scope>NUCLEOTIDE SEQUENCE [LARGE SCALE GENOMIC DNA]</scope>
    <source>
        <strain evidence="2 3">ATCC 30220</strain>
    </source>
</reference>
<evidence type="ECO:0000313" key="2">
    <source>
        <dbReference type="EMBL" id="KPI90642.1"/>
    </source>
</evidence>
<dbReference type="EMBL" id="LJSK01000003">
    <property type="protein sequence ID" value="KPI90642.1"/>
    <property type="molecule type" value="Genomic_DNA"/>
</dbReference>
<feature type="region of interest" description="Disordered" evidence="1">
    <location>
        <begin position="934"/>
        <end position="960"/>
    </location>
</feature>
<gene>
    <name evidence="2" type="ORF">ABL78_0238</name>
</gene>
<feature type="compositionally biased region" description="Low complexity" evidence="1">
    <location>
        <begin position="1486"/>
        <end position="1498"/>
    </location>
</feature>
<sequence length="4572" mass="492432">MPMGGPLQLAEFARRGQWQRCLLVLQQLVATKNAGAIKAVLQQPSVLHRVIRQTWPDSRQGQLKRVCDVLVLCGQALRTTPPSFGVASTATTIQHAGVNAGAQSSEFAQSLKSEETCCLPALSVQDSCEASAELSASPSDEWHLPVPQRREWRNLITSLLQLFTASAAAVEGAYGRQRASSPVASASTALCNATIPLTEELLMAVRDVCSWAERARLGVDSSLLSDARAKVAADLARLQTPCTREDKEIPSATTDRDNRHKSEEGAQKPNDRDAPQGETREELTCSRASASRTSRRLAAAWRRATGSQQRAAASAAPLSRTCRSEAEVRAGFREAVSQLRGKDDATASAEFALSLHRMMAQLIRRQAEERSEACRDPTLQQLLPLFHALCAEVLRALEAAAADPSLRDGTASADDELKAILESIVVVVAAEGSILGWGSHGSRPPLPERGRDGACAALTGPFGSAECALHTIRAVRCVSGAVPRLFFQPAPSTGTEASSVPPSNDPSSWLAEKLAEVRQNFDEEDDSSVVHFEVLLLRLLVDAADVLYSGSGVGGSMHSCVAALSHVDAAVPLITAATLRCGGQAQVRKVLLCQQHDVLQVPASNNYRGNTRVRAVRRRGMRGGTSAFVCRVLDNCPAQLPYALLTASLHEAKTECPSSGVLSPAELANLASALQALSMGFYSYTHPSGWSSPCATSHSSANSNRAVATTAAAAAAIPTCNRHPQIFSCGDASFGTIPFLSCVFASMSSASLVELLLRLWGSDAGPLSEPFTTLAVRRSEEAKNTQHRSCVVWRHALASIPDLETREAVAQELLHLVCKALTENLVAPNAKEVRHTPSFSSLRGPKAEMEQLVSAVGVLCESLLANPSCSPRAAAACVQSSLQALTQLANNGRLGSRESYAEHHWLGSAVRQWLMSSGFLYLHNHAQLLLESATTNGNTPLPPTPSRSQASRPAPAHAVSGGSFPNSAALQCAAWLQNQLFSRAPCAPSPSGKGRQQQQVGELMRLCGTTATQMARLCRFATYQLRSEGQTAATSLSTSSAGRYNSSDRNIQTLCTAVCDAAYNSVGVAWLCHLAVASTEAPSFSHPQVFCDAASDGTAAPSCIYALLVRKEVLTASRGPLVVLRAATPAASQEGPLNVLQLHHGRPLSGTQHEQLVCAMEAFSHKRRIREAVALFYSYERQNRRLGLSEVELFAAVAKRATPHFLVRLLTYVPPPCESAVLATAIVTGAWNGYRRAWRRYKRSSNATARNKGHGDQLNISSSSAKPSAATAEVSFLVDSRWCRRRAVEQSWYEALAITLQAMELLPTSTQEALRHSEQQSLLFTLHRLLLAQPPWLAHSDNSAPNAVDAGQLRAAILVGLCTTSPSVRHRLLQEESVRHSIGEVQQTLNFCMVHKDAETAVRAYLRFVQTHTISTNTSRSSSPRVPAESMKCIAVPLMSVDSYASLLWLSSMYVTAVEASPEGWSTMLDVNTSADGVREKMMDALTPQPQPKLTTKTSLSDADFQAQQGAEVEESDMEQLCRLRVSLEDEAERDPVLRSVEATGALDGDTDKQDSATASSGGRHAAAVASANASSVLRRAHTFQVNCAAVFRSISATLPRSLRRRVEGDMSLAPLVTVLHDALRWCRLRPRLLLSEAGTSYGSSGNYFGVNAALTDAETAEDVMRSGADVLMRILGSALHMEPSEVYAASTHSPVSLRESANGSSVTSYLWDGSVASSASYARITCRVCTCRLRHETASWNLLQHTDVLLEYVLLYLRELHTVEHSVLWISPAQQQRAKMAMVECLQVVEAVMEAVDVWAAEYAAQMVRERGSASIAAAPSALAATPVSASEETQPKTIEAFRERLRGTPLDLLNQLLFAQESVTACSMGEPTPEVHLHASSELACVLRRDLMAFEKCSPANPVMRQLCSGLSPKQPTALSGEANLGSAVHASPLQSPPQALHELMLTCTQSYFSALASFIEDVTLSDTGAAAAGPAPADGSLACRRLSFLLRCMTASSVGASDSQSGTSSGGAQALLARLAAADVILRKLSSRLMNILIAMETPTPLCFQGSSSGQRCEGAAHAGMPALLSMSQLLSVAHDFGQAVLLLDECAAWWNALHLESSVDTAAASSIAGSSPSTPAVNWSSTYHSHLDHVRLETSRLTDALMDLYATAWWSSVLPRLEQRFAACAAHFWSDEEVRFQHLYINLALLHRHERHGRTASSVEYRLGVVQTAEKLQQTLVRHPPSTLAANGQAKNQAFHLSVDIETLLDDADKEGSEGCGNARSAFDVELALLEFLVQRSSRLSPAATQSALKEYQSTSVQMELFGRVLQAALSCLPWQHAALLWRTLPFLFEDGDAHIVAGASPSPSVDSETDAGRQITNAARVRTCAGLTCTLPSRLWRLLEGVGQRPATADAAFFSEGDILSVALLSPTPLIMDGLVVHPLLRHSLTSSSAEAAMKREPWLSRLVTYGMDETEACSTQASASIGAVSDTSADRRLPMHGWAVFPASYASVTLATAITATTTKSVTSTKESAPRTLSVLIPTSLCRRVATHLVLASLRDASLTLETPPTSATPFPSKSPRSSAVSREKLLLDLVHVLGYVAPQAWRVALQWIQGTPYPTEAYSSTHVDSSSRTPNSSSRKATSSTPVETSLSPVETCTLRRLRAVFLACGPWPAEVALPLLGYVLNRQRRASNFVITDNAIDCGGDGDASALFPEAEELYLLFSSAPPRASDTSAQSCEAATAVAHHPLISPVITHYAEGSMRETIKVDRQVDPKAIIAYRACNGGHLLSNSGLHTGASRNARFHVASWSMALRPPSSILRLGAPSAGGTALSAFQLVSQASMHAACSELPPALSLLLLQLSTAPSLHACARLVRSRPWREEVLGLRRRNLPPLLQLLWKTLLMRKAELDAVANDPKGGKDQSFGGDEPRSSPGTIKNSARVISGNEPNGYRSRFTKEESAWLEVCAVFFVVTSSASARLTMMAFHSRAKAAKMRAVTDGLTVLKNEICCVWVSLLLEHALQHSFDLSAETTERTGSAATAVSVGVEAHFSTVLMNYLQADTSSPARQTERLQVHLRHACEVRARPESGSSVTAAARPRGKASQTGRIEAELAELLADAEPRMRRAAKVLMEGEAVANGTRSATEVRWLLWPPAAWEAWIALRHQIHDGGAKRSDASIPQLHNPLLVVALMQAWQCCRGSKRDQQQLASDSVSSLRVYATIISALCAKEEPTAVPNARGRDAPSPGVERWSLMQLWSCVDEYVHTGSMGLCTTSREKPDSCTAAEGTSIVIEAFLQLLSTEDARMRRGNHSEPQSQTVSSTTADLLILKAVLRCLRPQLLNDAESVPSACASPQRALSTALPWSAYLPPHRAQEDFPDLNTRDRGAHLPPASIAGPWHSYLHVLHLCTAGLLDRSAHRRGRRAAPTSAGMARVARNLHALRQRQTELRQAESAFNVAAVDSRRTPPALSLKDGQRILCWQLRQLLHIQTHVNALGWTAEQHQQYQSAQRHLQTSVLCVASLVSSNQQGSASKQKSAANLSVYNAVEAATAACFYPHLAVLRPPTADRNAAQERQARRGSESAGQSWVVGDMKEEEALTTFADPKLAATQAQHPGFPSAVTVPASSIRDEASAASLLGSVRRILHHRASSAQLQADLTVLHVYLAAVLGCVAQRRQIANPTLLLDCINGAEANRILYEMKCSQDAIVEALTRIAMQLVYLLSASPLSTATGERGAVVEAGLRLWVAFQPWLPVRVNDSSASLSQLTDASLVFALSALEAPHQSADAQEAVPVAVSNKAVAQLVACTLDDLLHRRQSETLSSRGLALLGVIHQRLAHVGDVNLYPDITRNWRGHGAAHHPIHAQKQVDREKLLWRVLHALAALREQEAAEVHHAWLSYSHRKPTSGKGERAALLPAKGSSGVSCYAEVTRGLYGDAIKTLYGNGGVAGTAMNADFFFAAVRLRTWWAADEETGRRGACTRIAAVAHVHVLEDLLCVELLHRLKRVGGVTATGSGSRGRAIHHATRRACLELYSKYTSMWKTCTKPDGFSSADDRSSAAALALQLAVAAMLLPSAQTPDGGKDKSNRTGSVSGLSDTHLAELLAAAPLLQRQLQKDLVDVSSTNGYEAPLLTLRVTSHSDIEGIAAHLLLLMSRQLLQMRTANASSLSDVSLSSLLHRWETILAPLRALRTAEALREAADKMQLAITPWGLQYRPAERSTGSRLRAARMRLPRSLTPTLYLTLRNLSHASRLPDTPLRVLLHELLLPLLVLETKATCVAASGDAERQLWNRQALLRRIAYQLAAHPAFYERNTSTANTNQEALFSPLTPAIESAARITVTACDTFDPAGEANSREHHESGPTNTTTTTTTDLCGWPAALLVLKVLVRLEALLKRRVSEHMKAMGSAALPAGSYATSVPACADHAFASRYAALLAQRGSLWEDYLAFVLVARHYASDWGEFTAPFIANDTSSTHSTAADGVGSENRSAAGTHSALSALDWAQLPLAATLVAPPHSVGALIALFRHPTTPSELWPRVRRSTEQIVEGAKAMNLDCETTQEERAVVVVIPAVTETEMQELKSLDLLLKPPS</sequence>
<evidence type="ECO:0000256" key="1">
    <source>
        <dbReference type="SAM" id="MobiDB-lite"/>
    </source>
</evidence>
<evidence type="ECO:0000313" key="3">
    <source>
        <dbReference type="Proteomes" id="UP000038009"/>
    </source>
</evidence>
<keyword evidence="3" id="KW-1185">Reference proteome</keyword>
<feature type="compositionally biased region" description="Polar residues" evidence="1">
    <location>
        <begin position="2626"/>
        <end position="2637"/>
    </location>
</feature>
<feature type="region of interest" description="Disordered" evidence="1">
    <location>
        <begin position="1535"/>
        <end position="1562"/>
    </location>
</feature>